<protein>
    <submittedName>
        <fullName evidence="2">Uncharacterized protein</fullName>
    </submittedName>
</protein>
<evidence type="ECO:0000256" key="1">
    <source>
        <dbReference type="SAM" id="MobiDB-lite"/>
    </source>
</evidence>
<accession>A0A371I9J5</accession>
<dbReference type="AlphaFoldDB" id="A0A371I9J5"/>
<keyword evidence="3" id="KW-1185">Reference proteome</keyword>
<dbReference type="EMBL" id="QJKJ01000597">
    <property type="protein sequence ID" value="RDY11692.1"/>
    <property type="molecule type" value="Genomic_DNA"/>
</dbReference>
<evidence type="ECO:0000313" key="2">
    <source>
        <dbReference type="EMBL" id="RDY11692.1"/>
    </source>
</evidence>
<name>A0A371I9J5_MUCPR</name>
<feature type="compositionally biased region" description="Polar residues" evidence="1">
    <location>
        <begin position="24"/>
        <end position="36"/>
    </location>
</feature>
<organism evidence="2 3">
    <name type="scientific">Mucuna pruriens</name>
    <name type="common">Velvet bean</name>
    <name type="synonym">Dolichos pruriens</name>
    <dbReference type="NCBI Taxonomy" id="157652"/>
    <lineage>
        <taxon>Eukaryota</taxon>
        <taxon>Viridiplantae</taxon>
        <taxon>Streptophyta</taxon>
        <taxon>Embryophyta</taxon>
        <taxon>Tracheophyta</taxon>
        <taxon>Spermatophyta</taxon>
        <taxon>Magnoliopsida</taxon>
        <taxon>eudicotyledons</taxon>
        <taxon>Gunneridae</taxon>
        <taxon>Pentapetalae</taxon>
        <taxon>rosids</taxon>
        <taxon>fabids</taxon>
        <taxon>Fabales</taxon>
        <taxon>Fabaceae</taxon>
        <taxon>Papilionoideae</taxon>
        <taxon>50 kb inversion clade</taxon>
        <taxon>NPAAA clade</taxon>
        <taxon>indigoferoid/millettioid clade</taxon>
        <taxon>Phaseoleae</taxon>
        <taxon>Mucuna</taxon>
    </lineage>
</organism>
<feature type="region of interest" description="Disordered" evidence="1">
    <location>
        <begin position="1"/>
        <end position="36"/>
    </location>
</feature>
<gene>
    <name evidence="2" type="ORF">CR513_03606</name>
</gene>
<sequence length="36" mass="4070">MSRCKILYPSCKRGNRKHNKDFRSSTQKGGNVTASL</sequence>
<evidence type="ECO:0000313" key="3">
    <source>
        <dbReference type="Proteomes" id="UP000257109"/>
    </source>
</evidence>
<reference evidence="2" key="1">
    <citation type="submission" date="2018-05" db="EMBL/GenBank/DDBJ databases">
        <title>Draft genome of Mucuna pruriens seed.</title>
        <authorList>
            <person name="Nnadi N.E."/>
            <person name="Vos R."/>
            <person name="Hasami M.H."/>
            <person name="Devisetty U.K."/>
            <person name="Aguiy J.C."/>
        </authorList>
    </citation>
    <scope>NUCLEOTIDE SEQUENCE [LARGE SCALE GENOMIC DNA]</scope>
    <source>
        <strain evidence="2">JCA_2017</strain>
    </source>
</reference>
<proteinExistence type="predicted"/>
<comment type="caution">
    <text evidence="2">The sequence shown here is derived from an EMBL/GenBank/DDBJ whole genome shotgun (WGS) entry which is preliminary data.</text>
</comment>
<dbReference type="Proteomes" id="UP000257109">
    <property type="component" value="Unassembled WGS sequence"/>
</dbReference>